<dbReference type="SUPFAM" id="SSF52954">
    <property type="entry name" value="Class II aaRS ABD-related"/>
    <property type="match status" value="1"/>
</dbReference>
<dbReference type="InterPro" id="IPR004154">
    <property type="entry name" value="Anticodon-bd"/>
</dbReference>
<dbReference type="PANTHER" id="PTHR10745">
    <property type="entry name" value="GLYCYL-TRNA SYNTHETASE/DNA POLYMERASE SUBUNIT GAMMA-2"/>
    <property type="match status" value="1"/>
</dbReference>
<evidence type="ECO:0000256" key="8">
    <source>
        <dbReference type="ARBA" id="ARBA00022917"/>
    </source>
</evidence>
<evidence type="ECO:0000313" key="13">
    <source>
        <dbReference type="Proteomes" id="UP000037923"/>
    </source>
</evidence>
<evidence type="ECO:0000256" key="2">
    <source>
        <dbReference type="ARBA" id="ARBA00008226"/>
    </source>
</evidence>
<dbReference type="InterPro" id="IPR006195">
    <property type="entry name" value="aa-tRNA-synth_II"/>
</dbReference>
<keyword evidence="9 12" id="KW-0030">Aminoacyl-tRNA synthetase</keyword>
<dbReference type="InterPro" id="IPR045864">
    <property type="entry name" value="aa-tRNA-synth_II/BPL/LPL"/>
</dbReference>
<sequence>MSAASLLPSKLEGFVRPEFEDTCRRRFFYGLAFDPYGGTAGLYDLGPTMCAMKSNMLQFWRQHFVLEESMCEVDTTCLTPEEVFKASGHVTRFNDVMVRDTVTGECIRADKFLEEWSETQMANSDVTAVQRDEFLHLLHDAAGMNPTQIKAVMDKHAIKSPKGNPFSDPFPFNLMFSTHIGPEGDRVGYMRPELAQGIILNFKRLMDSGNAQRMPFAGACIGTAFRNEIAPRAALIRVREFTLAEIEHFVNPNNKAHEKFDRVRDVEIWAWPRDRQANNEEPMRMKVGEAVDKKIIDNQTLGYFMARVAMFLESIGVRFYRFRQHQTTEMAHYAQDCWDAELLTSYGWIECVGIADRSAYDLTQHSNASKKDLCAREEYDAPRVERQLQRNLTKGLIGKTFGKKAGEVMEFLNTAPAEACEAIREAHAKGEAAAVTLPSGEAVSITDKMVTFAEKDVKVTGYSYTPSVIEPSFGVGRILYCLLEQSYWVRRDEASGKNDKRAVFSFTPLLAPQKVALLPLMVKPELMTTIAELRAELVRRGISVRVDDSGVTIGKKYARVDELGIPFAVTCDFEDDGAVTLRERDTASQVRVPKEEVTDVIVELCNAHSPRTWESVVAKYPAQGAAPPEERTVFERVMDDTYGL</sequence>
<evidence type="ECO:0000313" key="12">
    <source>
        <dbReference type="EMBL" id="KPA81401.1"/>
    </source>
</evidence>
<feature type="domain" description="Aminoacyl-transfer RNA synthetases class-II family profile" evidence="11">
    <location>
        <begin position="175"/>
        <end position="519"/>
    </location>
</feature>
<keyword evidence="4" id="KW-0963">Cytoplasm</keyword>
<proteinExistence type="inferred from homology"/>
<dbReference type="AlphaFoldDB" id="A0A0N0VFR4"/>
<name>A0A0N0VFR4_LEPPY</name>
<dbReference type="GO" id="GO:0070150">
    <property type="term" value="P:mitochondrial glycyl-tRNA aminoacylation"/>
    <property type="evidence" value="ECO:0007669"/>
    <property type="project" value="TreeGrafter"/>
</dbReference>
<evidence type="ECO:0000256" key="10">
    <source>
        <dbReference type="ARBA" id="ARBA00030057"/>
    </source>
</evidence>
<dbReference type="FunFam" id="3.40.50.800:FF:000004">
    <property type="entry name" value="Glycine--tRNA ligase 2"/>
    <property type="match status" value="1"/>
</dbReference>
<evidence type="ECO:0000256" key="7">
    <source>
        <dbReference type="ARBA" id="ARBA00022840"/>
    </source>
</evidence>
<dbReference type="Pfam" id="PF03129">
    <property type="entry name" value="HGTP_anticodon"/>
    <property type="match status" value="1"/>
</dbReference>
<keyword evidence="8" id="KW-0648">Protein biosynthesis</keyword>
<dbReference type="VEuPathDB" id="TriTrypDB:LpyrH10_06_1480"/>
<keyword evidence="7" id="KW-0067">ATP-binding</keyword>
<accession>A0A0N0VFR4</accession>
<dbReference type="SUPFAM" id="SSF55681">
    <property type="entry name" value="Class II aaRS and biotin synthetases"/>
    <property type="match status" value="1"/>
</dbReference>
<dbReference type="Proteomes" id="UP000037923">
    <property type="component" value="Unassembled WGS sequence"/>
</dbReference>
<reference evidence="12 13" key="1">
    <citation type="submission" date="2015-07" db="EMBL/GenBank/DDBJ databases">
        <title>High-quality genome of monoxenous trypanosomatid Leptomonas pyrrhocoris.</title>
        <authorList>
            <person name="Flegontov P."/>
            <person name="Butenko A."/>
            <person name="Firsov S."/>
            <person name="Vlcek C."/>
            <person name="Logacheva M.D."/>
            <person name="Field M."/>
            <person name="Filatov D."/>
            <person name="Flegontova O."/>
            <person name="Gerasimov E."/>
            <person name="Jackson A.P."/>
            <person name="Kelly S."/>
            <person name="Opperdoes F."/>
            <person name="O'Reilly A."/>
            <person name="Votypka J."/>
            <person name="Yurchenko V."/>
            <person name="Lukes J."/>
        </authorList>
    </citation>
    <scope>NUCLEOTIDE SEQUENCE [LARGE SCALE GENOMIC DNA]</scope>
    <source>
        <strain evidence="12">H10</strain>
    </source>
</reference>
<dbReference type="GO" id="GO:0004820">
    <property type="term" value="F:glycine-tRNA ligase activity"/>
    <property type="evidence" value="ECO:0007669"/>
    <property type="project" value="UniProtKB-EC"/>
</dbReference>
<dbReference type="InterPro" id="IPR036621">
    <property type="entry name" value="Anticodon-bd_dom_sf"/>
</dbReference>
<dbReference type="OMA" id="MEMQYFV"/>
<protein>
    <recommendedName>
        <fullName evidence="3">glycine--tRNA ligase</fullName>
        <ecNumber evidence="3">6.1.1.14</ecNumber>
    </recommendedName>
    <alternativeName>
        <fullName evidence="10">Diadenosine tetraphosphate synthetase</fullName>
    </alternativeName>
</protein>
<evidence type="ECO:0000259" key="11">
    <source>
        <dbReference type="PROSITE" id="PS50862"/>
    </source>
</evidence>
<dbReference type="NCBIfam" id="NF003211">
    <property type="entry name" value="PRK04173.1"/>
    <property type="match status" value="1"/>
</dbReference>
<dbReference type="Gene3D" id="3.40.50.800">
    <property type="entry name" value="Anticodon-binding domain"/>
    <property type="match status" value="1"/>
</dbReference>
<dbReference type="RefSeq" id="XP_015659840.1">
    <property type="nucleotide sequence ID" value="XM_015801220.1"/>
</dbReference>
<keyword evidence="5" id="KW-0436">Ligase</keyword>
<dbReference type="NCBIfam" id="TIGR00389">
    <property type="entry name" value="glyS_dimeric"/>
    <property type="match status" value="1"/>
</dbReference>
<dbReference type="PANTHER" id="PTHR10745:SF0">
    <property type="entry name" value="GLYCINE--TRNA LIGASE"/>
    <property type="match status" value="1"/>
</dbReference>
<dbReference type="EMBL" id="LGTL01000006">
    <property type="protein sequence ID" value="KPA81401.1"/>
    <property type="molecule type" value="Genomic_DNA"/>
</dbReference>
<evidence type="ECO:0000256" key="1">
    <source>
        <dbReference type="ARBA" id="ARBA00004496"/>
    </source>
</evidence>
<dbReference type="Gene3D" id="3.30.930.10">
    <property type="entry name" value="Bira Bifunctional Protein, Domain 2"/>
    <property type="match status" value="1"/>
</dbReference>
<organism evidence="12 13">
    <name type="scientific">Leptomonas pyrrhocoris</name>
    <name type="common">Firebug parasite</name>
    <dbReference type="NCBI Taxonomy" id="157538"/>
    <lineage>
        <taxon>Eukaryota</taxon>
        <taxon>Discoba</taxon>
        <taxon>Euglenozoa</taxon>
        <taxon>Kinetoplastea</taxon>
        <taxon>Metakinetoplastina</taxon>
        <taxon>Trypanosomatida</taxon>
        <taxon>Trypanosomatidae</taxon>
        <taxon>Leishmaniinae</taxon>
        <taxon>Leptomonas</taxon>
    </lineage>
</organism>
<dbReference type="InterPro" id="IPR033731">
    <property type="entry name" value="GlyRS-like_core"/>
</dbReference>
<dbReference type="Gene3D" id="3.30.720.200">
    <property type="match status" value="1"/>
</dbReference>
<evidence type="ECO:0000256" key="5">
    <source>
        <dbReference type="ARBA" id="ARBA00022598"/>
    </source>
</evidence>
<comment type="subcellular location">
    <subcellularLocation>
        <location evidence="1">Cytoplasm</location>
    </subcellularLocation>
</comment>
<evidence type="ECO:0000256" key="9">
    <source>
        <dbReference type="ARBA" id="ARBA00023146"/>
    </source>
</evidence>
<dbReference type="GO" id="GO:0005524">
    <property type="term" value="F:ATP binding"/>
    <property type="evidence" value="ECO:0007669"/>
    <property type="project" value="UniProtKB-KW"/>
</dbReference>
<evidence type="ECO:0000256" key="6">
    <source>
        <dbReference type="ARBA" id="ARBA00022741"/>
    </source>
</evidence>
<dbReference type="Gene3D" id="3.30.40.230">
    <property type="match status" value="1"/>
</dbReference>
<dbReference type="InterPro" id="IPR027031">
    <property type="entry name" value="Gly-tRNA_synthase/POLG2"/>
</dbReference>
<dbReference type="EC" id="6.1.1.14" evidence="3"/>
<dbReference type="GeneID" id="26904069"/>
<dbReference type="InterPro" id="IPR002315">
    <property type="entry name" value="tRNA-synt_gly"/>
</dbReference>
<dbReference type="GO" id="GO:0005739">
    <property type="term" value="C:mitochondrion"/>
    <property type="evidence" value="ECO:0007669"/>
    <property type="project" value="TreeGrafter"/>
</dbReference>
<comment type="caution">
    <text evidence="12">The sequence shown here is derived from an EMBL/GenBank/DDBJ whole genome shotgun (WGS) entry which is preliminary data.</text>
</comment>
<dbReference type="PRINTS" id="PR01043">
    <property type="entry name" value="TRNASYNTHGLY"/>
</dbReference>
<dbReference type="PROSITE" id="PS50862">
    <property type="entry name" value="AA_TRNA_LIGASE_II"/>
    <property type="match status" value="1"/>
</dbReference>
<evidence type="ECO:0000256" key="3">
    <source>
        <dbReference type="ARBA" id="ARBA00012829"/>
    </source>
</evidence>
<comment type="similarity">
    <text evidence="2">Belongs to the class-II aminoacyl-tRNA synthetase family.</text>
</comment>
<dbReference type="CDD" id="cd00774">
    <property type="entry name" value="GlyRS-like_core"/>
    <property type="match status" value="1"/>
</dbReference>
<dbReference type="FunFam" id="3.30.930.10:FF:000158">
    <property type="entry name" value="Glycyl-tRNA synthetase"/>
    <property type="match status" value="1"/>
</dbReference>
<evidence type="ECO:0000256" key="4">
    <source>
        <dbReference type="ARBA" id="ARBA00022490"/>
    </source>
</evidence>
<keyword evidence="6" id="KW-0547">Nucleotide-binding</keyword>
<keyword evidence="13" id="KW-1185">Reference proteome</keyword>
<dbReference type="OrthoDB" id="57698at2759"/>
<gene>
    <name evidence="12" type="ORF">ABB37_03778</name>
</gene>
<dbReference type="FunFam" id="3.30.930.10:FF:000010">
    <property type="entry name" value="Glycyl-tRNA synthetase 1"/>
    <property type="match status" value="1"/>
</dbReference>